<accession>A0A133UBK3</accession>
<comment type="caution">
    <text evidence="2">The sequence shown here is derived from an EMBL/GenBank/DDBJ whole genome shotgun (WGS) entry which is preliminary data.</text>
</comment>
<evidence type="ECO:0000256" key="1">
    <source>
        <dbReference type="SAM" id="Phobius"/>
    </source>
</evidence>
<gene>
    <name evidence="2" type="ORF">AKJ57_00650</name>
</gene>
<feature type="transmembrane region" description="Helical" evidence="1">
    <location>
        <begin position="40"/>
        <end position="60"/>
    </location>
</feature>
<keyword evidence="3" id="KW-1185">Reference proteome</keyword>
<evidence type="ECO:0000313" key="3">
    <source>
        <dbReference type="Proteomes" id="UP000070163"/>
    </source>
</evidence>
<protein>
    <submittedName>
        <fullName evidence="2">Uncharacterized protein</fullName>
    </submittedName>
</protein>
<proteinExistence type="predicted"/>
<sequence>MPEEVKTICPNCGGRMVGAEAEYYRCPSCGYERKSATLDLGSLALGAIVGGGAAALWFLLTRE</sequence>
<reference evidence="2 3" key="1">
    <citation type="journal article" date="2016" name="Sci. Rep.">
        <title>Metabolic traits of an uncultured archaeal lineage -MSBL1- from brine pools of the Red Sea.</title>
        <authorList>
            <person name="Mwirichia R."/>
            <person name="Alam I."/>
            <person name="Rashid M."/>
            <person name="Vinu M."/>
            <person name="Ba-Alawi W."/>
            <person name="Anthony Kamau A."/>
            <person name="Kamanda Ngugi D."/>
            <person name="Goker M."/>
            <person name="Klenk H.P."/>
            <person name="Bajic V."/>
            <person name="Stingl U."/>
        </authorList>
    </citation>
    <scope>NUCLEOTIDE SEQUENCE [LARGE SCALE GENOMIC DNA]</scope>
    <source>
        <strain evidence="2">SCGC-AAA259A05</strain>
    </source>
</reference>
<dbReference type="Proteomes" id="UP000070163">
    <property type="component" value="Unassembled WGS sequence"/>
</dbReference>
<dbReference type="AlphaFoldDB" id="A0A133UBK3"/>
<keyword evidence="1" id="KW-0812">Transmembrane</keyword>
<name>A0A133UBK3_9EURY</name>
<dbReference type="EMBL" id="LHXJ01000005">
    <property type="protein sequence ID" value="KXA91560.1"/>
    <property type="molecule type" value="Genomic_DNA"/>
</dbReference>
<keyword evidence="1" id="KW-1133">Transmembrane helix</keyword>
<evidence type="ECO:0000313" key="2">
    <source>
        <dbReference type="EMBL" id="KXA91560.1"/>
    </source>
</evidence>
<keyword evidence="1" id="KW-0472">Membrane</keyword>
<organism evidence="2 3">
    <name type="scientific">candidate division MSBL1 archaeon SCGC-AAA259A05</name>
    <dbReference type="NCBI Taxonomy" id="1698259"/>
    <lineage>
        <taxon>Archaea</taxon>
        <taxon>Methanobacteriati</taxon>
        <taxon>Methanobacteriota</taxon>
        <taxon>candidate division MSBL1</taxon>
    </lineage>
</organism>